<feature type="compositionally biased region" description="Polar residues" evidence="1">
    <location>
        <begin position="1"/>
        <end position="21"/>
    </location>
</feature>
<gene>
    <name evidence="2" type="ORF">Pmar_PMAR018157</name>
</gene>
<dbReference type="EMBL" id="GG672864">
    <property type="protein sequence ID" value="EER16619.1"/>
    <property type="molecule type" value="Genomic_DNA"/>
</dbReference>
<dbReference type="GeneID" id="9063717"/>
<evidence type="ECO:0000256" key="1">
    <source>
        <dbReference type="SAM" id="MobiDB-lite"/>
    </source>
</evidence>
<organism evidence="3">
    <name type="scientific">Perkinsus marinus (strain ATCC 50983 / TXsc)</name>
    <dbReference type="NCBI Taxonomy" id="423536"/>
    <lineage>
        <taxon>Eukaryota</taxon>
        <taxon>Sar</taxon>
        <taxon>Alveolata</taxon>
        <taxon>Perkinsozoa</taxon>
        <taxon>Perkinsea</taxon>
        <taxon>Perkinsida</taxon>
        <taxon>Perkinsidae</taxon>
        <taxon>Perkinsus</taxon>
    </lineage>
</organism>
<keyword evidence="3" id="KW-1185">Reference proteome</keyword>
<protein>
    <submittedName>
        <fullName evidence="2">Uncharacterized protein</fullName>
    </submittedName>
</protein>
<dbReference type="Proteomes" id="UP000007800">
    <property type="component" value="Unassembled WGS sequence"/>
</dbReference>
<evidence type="ECO:0000313" key="3">
    <source>
        <dbReference type="Proteomes" id="UP000007800"/>
    </source>
</evidence>
<dbReference type="InParanoid" id="C5KFX1"/>
<dbReference type="OrthoDB" id="457194at2759"/>
<accession>C5KFX1</accession>
<evidence type="ECO:0000313" key="2">
    <source>
        <dbReference type="EMBL" id="EER16619.1"/>
    </source>
</evidence>
<name>C5KFX1_PERM5</name>
<feature type="region of interest" description="Disordered" evidence="1">
    <location>
        <begin position="1"/>
        <end position="22"/>
    </location>
</feature>
<dbReference type="RefSeq" id="XP_002784823.1">
    <property type="nucleotide sequence ID" value="XM_002784777.1"/>
</dbReference>
<reference evidence="2 3" key="1">
    <citation type="submission" date="2008-07" db="EMBL/GenBank/DDBJ databases">
        <authorList>
            <person name="El-Sayed N."/>
            <person name="Caler E."/>
            <person name="Inman J."/>
            <person name="Amedeo P."/>
            <person name="Hass B."/>
            <person name="Wortman J."/>
        </authorList>
    </citation>
    <scope>NUCLEOTIDE SEQUENCE [LARGE SCALE GENOMIC DNA]</scope>
    <source>
        <strain evidence="3">ATCC 50983 / TXsc</strain>
    </source>
</reference>
<proteinExistence type="predicted"/>
<sequence length="276" mass="31295">MVTTEELQRGLSTLNEVSAESTMDWDAADRTTQGMGDSHADLPADVYCNYHSGHALCLAKIPDSDFVDIFHHNFAKKSTKSCGVSTFPSFEPDGEAISRLPGENEKAWEKAMKQLKGKKSWQAPGDQELLNQFRHLIFHTCDIEIEGTSFGVTALYIKPVEDQKLSVAFFTEPEKVAVVWEFERHELVVPGHQRTYISMDPPFEVELAHKRAKVTVAGERIQGVVFTRKNIFTIPGESYRSKNQILCFRFSWTTEAIAVMKYGEKWAFMMSEKETT</sequence>
<dbReference type="AlphaFoldDB" id="C5KFX1"/>